<comment type="similarity">
    <text evidence="2">Belongs to the PsiE family.</text>
</comment>
<accession>A0ABT9V946</accession>
<dbReference type="InterPro" id="IPR020948">
    <property type="entry name" value="P_starv_induced_PsiE-like"/>
</dbReference>
<reference evidence="9 10" key="1">
    <citation type="submission" date="2023-07" db="EMBL/GenBank/DDBJ databases">
        <title>Genomic Encyclopedia of Type Strains, Phase IV (KMG-IV): sequencing the most valuable type-strain genomes for metagenomic binning, comparative biology and taxonomic classification.</title>
        <authorList>
            <person name="Goeker M."/>
        </authorList>
    </citation>
    <scope>NUCLEOTIDE SEQUENCE [LARGE SCALE GENOMIC DNA]</scope>
    <source>
        <strain evidence="9 10">DSM 23948</strain>
    </source>
</reference>
<dbReference type="InterPro" id="IPR009315">
    <property type="entry name" value="P_starv_induced_PsiE"/>
</dbReference>
<keyword evidence="4" id="KW-1003">Cell membrane</keyword>
<evidence type="ECO:0000256" key="6">
    <source>
        <dbReference type="ARBA" id="ARBA00022989"/>
    </source>
</evidence>
<dbReference type="Pfam" id="PF06146">
    <property type="entry name" value="PsiE"/>
    <property type="match status" value="1"/>
</dbReference>
<evidence type="ECO:0000313" key="9">
    <source>
        <dbReference type="EMBL" id="MDQ0157483.1"/>
    </source>
</evidence>
<dbReference type="EMBL" id="JAUSTU010000028">
    <property type="protein sequence ID" value="MDQ0157483.1"/>
    <property type="molecule type" value="Genomic_DNA"/>
</dbReference>
<keyword evidence="10" id="KW-1185">Reference proteome</keyword>
<dbReference type="RefSeq" id="WP_307151945.1">
    <property type="nucleotide sequence ID" value="NZ_JAUSTU010000028.1"/>
</dbReference>
<dbReference type="PIRSF" id="PIRSF029598">
    <property type="entry name" value="PsiE"/>
    <property type="match status" value="1"/>
</dbReference>
<sequence>MEKRKSEPKIKITIDRILQWGLNIALVSLALILCGLLVKETIHLTQLAFFESSPTAYFELLEGILVFFLYFEFIAMIVKYFQEDYHFPLRYFMYIGITAMVRLIVVDHEDAQQTLLFSVSILVLVISYVLIHYMHTKIKR</sequence>
<evidence type="ECO:0000256" key="4">
    <source>
        <dbReference type="ARBA" id="ARBA00022475"/>
    </source>
</evidence>
<dbReference type="PANTHER" id="PTHR37819:SF1">
    <property type="entry name" value="PROTEIN PSIE"/>
    <property type="match status" value="1"/>
</dbReference>
<evidence type="ECO:0000313" key="10">
    <source>
        <dbReference type="Proteomes" id="UP001231362"/>
    </source>
</evidence>
<feature type="transmembrane region" description="Helical" evidence="8">
    <location>
        <begin position="58"/>
        <end position="81"/>
    </location>
</feature>
<keyword evidence="6 8" id="KW-1133">Transmembrane helix</keyword>
<keyword evidence="7 8" id="KW-0472">Membrane</keyword>
<evidence type="ECO:0000256" key="3">
    <source>
        <dbReference type="ARBA" id="ARBA00021903"/>
    </source>
</evidence>
<comment type="subcellular location">
    <subcellularLocation>
        <location evidence="1">Cell inner membrane</location>
        <topology evidence="1">Multi-pass membrane protein</topology>
    </subcellularLocation>
</comment>
<name>A0ABT9V946_9BACL</name>
<evidence type="ECO:0000256" key="1">
    <source>
        <dbReference type="ARBA" id="ARBA00004429"/>
    </source>
</evidence>
<evidence type="ECO:0000256" key="8">
    <source>
        <dbReference type="SAM" id="Phobius"/>
    </source>
</evidence>
<protein>
    <recommendedName>
        <fullName evidence="3">Protein PsiE</fullName>
    </recommendedName>
</protein>
<dbReference type="NCBIfam" id="NF002765">
    <property type="entry name" value="PRK02833.1-3"/>
    <property type="match status" value="1"/>
</dbReference>
<keyword evidence="5 8" id="KW-0812">Transmembrane</keyword>
<dbReference type="Proteomes" id="UP001231362">
    <property type="component" value="Unassembled WGS sequence"/>
</dbReference>
<evidence type="ECO:0000256" key="5">
    <source>
        <dbReference type="ARBA" id="ARBA00022692"/>
    </source>
</evidence>
<feature type="transmembrane region" description="Helical" evidence="8">
    <location>
        <begin position="20"/>
        <end position="38"/>
    </location>
</feature>
<dbReference type="PANTHER" id="PTHR37819">
    <property type="entry name" value="PROTEIN PSIE"/>
    <property type="match status" value="1"/>
</dbReference>
<feature type="transmembrane region" description="Helical" evidence="8">
    <location>
        <begin position="111"/>
        <end position="131"/>
    </location>
</feature>
<evidence type="ECO:0000256" key="2">
    <source>
        <dbReference type="ARBA" id="ARBA00005632"/>
    </source>
</evidence>
<feature type="transmembrane region" description="Helical" evidence="8">
    <location>
        <begin position="88"/>
        <end position="105"/>
    </location>
</feature>
<gene>
    <name evidence="9" type="ORF">J2S07_003818</name>
</gene>
<proteinExistence type="inferred from homology"/>
<comment type="caution">
    <text evidence="9">The sequence shown here is derived from an EMBL/GenBank/DDBJ whole genome shotgun (WGS) entry which is preliminary data.</text>
</comment>
<evidence type="ECO:0000256" key="7">
    <source>
        <dbReference type="ARBA" id="ARBA00023136"/>
    </source>
</evidence>
<organism evidence="9 10">
    <name type="scientific">Anoxybacillus andreesenii</name>
    <dbReference type="NCBI Taxonomy" id="1325932"/>
    <lineage>
        <taxon>Bacteria</taxon>
        <taxon>Bacillati</taxon>
        <taxon>Bacillota</taxon>
        <taxon>Bacilli</taxon>
        <taxon>Bacillales</taxon>
        <taxon>Anoxybacillaceae</taxon>
        <taxon>Anoxybacillus</taxon>
    </lineage>
</organism>